<evidence type="ECO:0000313" key="1">
    <source>
        <dbReference type="EMBL" id="BAM42217.1"/>
    </source>
</evidence>
<organism evidence="1 2">
    <name type="scientific">Theileria orientalis strain Shintoku</name>
    <dbReference type="NCBI Taxonomy" id="869250"/>
    <lineage>
        <taxon>Eukaryota</taxon>
        <taxon>Sar</taxon>
        <taxon>Alveolata</taxon>
        <taxon>Apicomplexa</taxon>
        <taxon>Aconoidasida</taxon>
        <taxon>Piroplasmida</taxon>
        <taxon>Theileriidae</taxon>
        <taxon>Theileria</taxon>
    </lineage>
</organism>
<dbReference type="RefSeq" id="XP_009692518.1">
    <property type="nucleotide sequence ID" value="XM_009694223.1"/>
</dbReference>
<dbReference type="AlphaFoldDB" id="J4CE38"/>
<dbReference type="GeneID" id="20716641"/>
<sequence>MNIFRWGPIFQDGTPNTVLSPEGAHALPLFIHTLDKPKLMLINITYN</sequence>
<accession>J4CE38</accession>
<proteinExistence type="predicted"/>
<reference evidence="1 2" key="1">
    <citation type="journal article" date="2012" name="MBio">
        <title>Comparative genome analysis of three eukaryotic parasites with differing abilities to transform leukocytes reveals key mediators of Theileria-induced leukocyte transformation.</title>
        <authorList>
            <person name="Hayashida K."/>
            <person name="Hara Y."/>
            <person name="Abe T."/>
            <person name="Yamasaki C."/>
            <person name="Toyoda A."/>
            <person name="Kosuge T."/>
            <person name="Suzuki Y."/>
            <person name="Sato Y."/>
            <person name="Kawashima S."/>
            <person name="Katayama T."/>
            <person name="Wakaguri H."/>
            <person name="Inoue N."/>
            <person name="Homma K."/>
            <person name="Tada-Umezaki M."/>
            <person name="Yagi Y."/>
            <person name="Fujii Y."/>
            <person name="Habara T."/>
            <person name="Kanehisa M."/>
            <person name="Watanabe H."/>
            <person name="Ito K."/>
            <person name="Gojobori T."/>
            <person name="Sugawara H."/>
            <person name="Imanishi T."/>
            <person name="Weir W."/>
            <person name="Gardner M."/>
            <person name="Pain A."/>
            <person name="Shiels B."/>
            <person name="Hattori M."/>
            <person name="Nene V."/>
            <person name="Sugimoto C."/>
        </authorList>
    </citation>
    <scope>NUCLEOTIDE SEQUENCE [LARGE SCALE GENOMIC DNA]</scope>
    <source>
        <strain evidence="1 2">Shintoku</strain>
    </source>
</reference>
<name>J4CE38_THEOR</name>
<protein>
    <submittedName>
        <fullName evidence="1">Uncharacterized protein</fullName>
    </submittedName>
</protein>
<evidence type="ECO:0000313" key="2">
    <source>
        <dbReference type="Proteomes" id="UP000003786"/>
    </source>
</evidence>
<dbReference type="KEGG" id="tot:TOT_040000587"/>
<dbReference type="VEuPathDB" id="PiroplasmaDB:TOT_040000587"/>
<dbReference type="Proteomes" id="UP000003786">
    <property type="component" value="Chromosome 4"/>
</dbReference>
<keyword evidence="2" id="KW-1185">Reference proteome</keyword>
<gene>
    <name evidence="1" type="ORF">TOT_040000587</name>
</gene>
<dbReference type="EMBL" id="AP011949">
    <property type="protein sequence ID" value="BAM42217.1"/>
    <property type="molecule type" value="Genomic_DNA"/>
</dbReference>